<evidence type="ECO:0000313" key="3">
    <source>
        <dbReference type="Proteomes" id="UP000619260"/>
    </source>
</evidence>
<dbReference type="Pfam" id="PF16868">
    <property type="entry name" value="NMT1_3"/>
    <property type="match status" value="1"/>
</dbReference>
<dbReference type="AlphaFoldDB" id="A0A8J4DQ74"/>
<feature type="signal peptide" evidence="1">
    <location>
        <begin position="1"/>
        <end position="19"/>
    </location>
</feature>
<proteinExistence type="predicted"/>
<dbReference type="PANTHER" id="PTHR42941:SF1">
    <property type="entry name" value="SLL1037 PROTEIN"/>
    <property type="match status" value="1"/>
</dbReference>
<dbReference type="InterPro" id="IPR011852">
    <property type="entry name" value="TRAP_TAXI"/>
</dbReference>
<dbReference type="SUPFAM" id="SSF53850">
    <property type="entry name" value="Periplasmic binding protein-like II"/>
    <property type="match status" value="1"/>
</dbReference>
<comment type="caution">
    <text evidence="2">The sequence shown here is derived from an EMBL/GenBank/DDBJ whole genome shotgun (WGS) entry which is preliminary data.</text>
</comment>
<organism evidence="2 3">
    <name type="scientific">Virgisporangium aliadipatigenens</name>
    <dbReference type="NCBI Taxonomy" id="741659"/>
    <lineage>
        <taxon>Bacteria</taxon>
        <taxon>Bacillati</taxon>
        <taxon>Actinomycetota</taxon>
        <taxon>Actinomycetes</taxon>
        <taxon>Micromonosporales</taxon>
        <taxon>Micromonosporaceae</taxon>
        <taxon>Virgisporangium</taxon>
    </lineage>
</organism>
<dbReference type="Proteomes" id="UP000619260">
    <property type="component" value="Unassembled WGS sequence"/>
</dbReference>
<reference evidence="2" key="1">
    <citation type="submission" date="2021-01" db="EMBL/GenBank/DDBJ databases">
        <title>Whole genome shotgun sequence of Virgisporangium aliadipatigenens NBRC 105644.</title>
        <authorList>
            <person name="Komaki H."/>
            <person name="Tamura T."/>
        </authorList>
    </citation>
    <scope>NUCLEOTIDE SEQUENCE</scope>
    <source>
        <strain evidence="2">NBRC 105644</strain>
    </source>
</reference>
<keyword evidence="3" id="KW-1185">Reference proteome</keyword>
<gene>
    <name evidence="2" type="ORF">Val02_31850</name>
</gene>
<name>A0A8J4DQ74_9ACTN</name>
<dbReference type="CDD" id="cd13569">
    <property type="entry name" value="PBP2_TAXI_TRAP_like_1"/>
    <property type="match status" value="1"/>
</dbReference>
<dbReference type="RefSeq" id="WP_203899842.1">
    <property type="nucleotide sequence ID" value="NZ_BOPF01000010.1"/>
</dbReference>
<accession>A0A8J4DQ74</accession>
<protein>
    <submittedName>
        <fullName evidence="2">C4-dicarboxylate ABC transporter substrate-binding protein</fullName>
    </submittedName>
</protein>
<dbReference type="EMBL" id="BOPF01000010">
    <property type="protein sequence ID" value="GIJ46299.1"/>
    <property type="molecule type" value="Genomic_DNA"/>
</dbReference>
<sequence length="322" mass="34490">MTRLGRRSFLTIGTLGALAACSSPDTPKRWHDGRLFIATGNTTGVFYQLGGGLADVIERHLPGYSARAEPTGASGENIQRVTSGDMDVAFTLADSAADAFRGQNAFKDKPQQIRALSRVYRNYTHVVARTGLGIKSLKDLAGKKVSTSSPNSGTDVLAGRLLKAAGVDPDTGMTRQRLSLPETTKGMKAGTTDAMFFSGGLPTPGITDLLTGPDKAKFELVKSDEVLEPLRQQYGSAYSVGQIEKGVYDQLTPVASICVSILLVVDQSMPENLAYDLTKILYERQQELIEVHPEAGNYDRTSGPDTDPVPLHPGAARYLGKA</sequence>
<dbReference type="PROSITE" id="PS51257">
    <property type="entry name" value="PROKAR_LIPOPROTEIN"/>
    <property type="match status" value="1"/>
</dbReference>
<keyword evidence="1" id="KW-0732">Signal</keyword>
<evidence type="ECO:0000313" key="2">
    <source>
        <dbReference type="EMBL" id="GIJ46299.1"/>
    </source>
</evidence>
<evidence type="ECO:0000256" key="1">
    <source>
        <dbReference type="SAM" id="SignalP"/>
    </source>
</evidence>
<feature type="chain" id="PRO_5035269854" evidence="1">
    <location>
        <begin position="20"/>
        <end position="322"/>
    </location>
</feature>
<dbReference type="Gene3D" id="3.40.190.10">
    <property type="entry name" value="Periplasmic binding protein-like II"/>
    <property type="match status" value="2"/>
</dbReference>
<dbReference type="NCBIfam" id="TIGR02122">
    <property type="entry name" value="TRAP_TAXI"/>
    <property type="match status" value="1"/>
</dbReference>
<dbReference type="PANTHER" id="PTHR42941">
    <property type="entry name" value="SLL1037 PROTEIN"/>
    <property type="match status" value="1"/>
</dbReference>